<dbReference type="GO" id="GO:0003677">
    <property type="term" value="F:DNA binding"/>
    <property type="evidence" value="ECO:0007669"/>
    <property type="project" value="UniProtKB-KW"/>
</dbReference>
<reference evidence="5" key="1">
    <citation type="submission" date="2023-12" db="EMBL/GenBank/DDBJ databases">
        <title>Dolosigranulum savutii sp. nov. isolated from human upper respiratory samples collected in Botswana.</title>
        <authorList>
            <person name="Kelly M.S."/>
        </authorList>
    </citation>
    <scope>NUCLEOTIDE SEQUENCE</scope>
    <source>
        <strain evidence="5">MSK433</strain>
    </source>
</reference>
<keyword evidence="3" id="KW-0804">Transcription</keyword>
<dbReference type="InterPro" id="IPR050679">
    <property type="entry name" value="Bact_HTH_transcr_reg"/>
</dbReference>
<evidence type="ECO:0000256" key="1">
    <source>
        <dbReference type="ARBA" id="ARBA00023015"/>
    </source>
</evidence>
<evidence type="ECO:0000256" key="2">
    <source>
        <dbReference type="ARBA" id="ARBA00023125"/>
    </source>
</evidence>
<name>A0AB74THW5_9LACT</name>
<dbReference type="InterPro" id="IPR000524">
    <property type="entry name" value="Tscrpt_reg_HTH_GntR"/>
</dbReference>
<dbReference type="InterPro" id="IPR036390">
    <property type="entry name" value="WH_DNA-bd_sf"/>
</dbReference>
<feature type="domain" description="HTH gntR-type" evidence="4">
    <location>
        <begin position="2"/>
        <end position="70"/>
    </location>
</feature>
<dbReference type="PANTHER" id="PTHR44846:SF1">
    <property type="entry name" value="MANNOSYL-D-GLYCERATE TRANSPORT_METABOLISM SYSTEM REPRESSOR MNGR-RELATED"/>
    <property type="match status" value="1"/>
</dbReference>
<dbReference type="InterPro" id="IPR036388">
    <property type="entry name" value="WH-like_DNA-bd_sf"/>
</dbReference>
<sequence length="244" mass="28569">MIPKYQVIINDLLREINENKFEPGDQIYSEIELKNKYDVSNTTVVKALNTLVQKGYLIRKQGKGTFVRRNLINKKVIFSEDSPVSHLTDSEAIEKTDTYVSTNCTDGNIVKKLDKTLNKDEKLVQVIQVGYINDIVWKIQLRYFLQKDIEENSLRKIQDGKSITRELIGNEREIESNININVIQVSQDYKYYNLVKKYIYNNNEVQENPAYFEIENIKSKFGDNPFEYSLNLINPNYYSINIKT</sequence>
<dbReference type="SUPFAM" id="SSF46785">
    <property type="entry name" value="Winged helix' DNA-binding domain"/>
    <property type="match status" value="1"/>
</dbReference>
<keyword evidence="2" id="KW-0238">DNA-binding</keyword>
<evidence type="ECO:0000256" key="3">
    <source>
        <dbReference type="ARBA" id="ARBA00023163"/>
    </source>
</evidence>
<dbReference type="RefSeq" id="WP_347300200.1">
    <property type="nucleotide sequence ID" value="NZ_CP142433.1"/>
</dbReference>
<dbReference type="AlphaFoldDB" id="A0AB74THW5"/>
<dbReference type="SMART" id="SM00345">
    <property type="entry name" value="HTH_GNTR"/>
    <property type="match status" value="1"/>
</dbReference>
<organism evidence="5">
    <name type="scientific">Dolosigranulum savutiense</name>
    <dbReference type="NCBI Taxonomy" id="3110288"/>
    <lineage>
        <taxon>Bacteria</taxon>
        <taxon>Bacillati</taxon>
        <taxon>Bacillota</taxon>
        <taxon>Bacilli</taxon>
        <taxon>Lactobacillales</taxon>
        <taxon>Carnobacteriaceae</taxon>
        <taxon>Dolosigranulum</taxon>
    </lineage>
</organism>
<dbReference type="SUPFAM" id="SSF64288">
    <property type="entry name" value="Chorismate lyase-like"/>
    <property type="match status" value="1"/>
</dbReference>
<dbReference type="GO" id="GO:0003700">
    <property type="term" value="F:DNA-binding transcription factor activity"/>
    <property type="evidence" value="ECO:0007669"/>
    <property type="project" value="InterPro"/>
</dbReference>
<dbReference type="PROSITE" id="PS50949">
    <property type="entry name" value="HTH_GNTR"/>
    <property type="match status" value="1"/>
</dbReference>
<dbReference type="PANTHER" id="PTHR44846">
    <property type="entry name" value="MANNOSYL-D-GLYCERATE TRANSPORT/METABOLISM SYSTEM REPRESSOR MNGR-RELATED"/>
    <property type="match status" value="1"/>
</dbReference>
<dbReference type="CDD" id="cd07377">
    <property type="entry name" value="WHTH_GntR"/>
    <property type="match status" value="1"/>
</dbReference>
<dbReference type="Gene3D" id="1.10.10.10">
    <property type="entry name" value="Winged helix-like DNA-binding domain superfamily/Winged helix DNA-binding domain"/>
    <property type="match status" value="1"/>
</dbReference>
<dbReference type="InterPro" id="IPR028978">
    <property type="entry name" value="Chorismate_lyase_/UTRA_dom_sf"/>
</dbReference>
<proteinExistence type="predicted"/>
<evidence type="ECO:0000313" key="5">
    <source>
        <dbReference type="EMBL" id="XBC45781.1"/>
    </source>
</evidence>
<gene>
    <name evidence="5" type="ORF">VUQ08_08050</name>
</gene>
<evidence type="ECO:0000259" key="4">
    <source>
        <dbReference type="PROSITE" id="PS50949"/>
    </source>
</evidence>
<keyword evidence="1" id="KW-0805">Transcription regulation</keyword>
<protein>
    <submittedName>
        <fullName evidence="5">GntR family transcriptional regulator</fullName>
    </submittedName>
</protein>
<dbReference type="EMBL" id="CP142433">
    <property type="protein sequence ID" value="XBC45781.1"/>
    <property type="molecule type" value="Genomic_DNA"/>
</dbReference>
<dbReference type="GO" id="GO:0045892">
    <property type="term" value="P:negative regulation of DNA-templated transcription"/>
    <property type="evidence" value="ECO:0007669"/>
    <property type="project" value="TreeGrafter"/>
</dbReference>
<accession>A0AB74THW5</accession>
<dbReference type="Pfam" id="PF00392">
    <property type="entry name" value="GntR"/>
    <property type="match status" value="1"/>
</dbReference>